<dbReference type="EMBL" id="BJYU01000261">
    <property type="protein sequence ID" value="GEO18866.1"/>
    <property type="molecule type" value="Genomic_DNA"/>
</dbReference>
<dbReference type="Proteomes" id="UP000321085">
    <property type="component" value="Unassembled WGS sequence"/>
</dbReference>
<protein>
    <submittedName>
        <fullName evidence="2">Uncharacterized protein</fullName>
    </submittedName>
</protein>
<evidence type="ECO:0000313" key="2">
    <source>
        <dbReference type="EMBL" id="GEO18866.1"/>
    </source>
</evidence>
<feature type="region of interest" description="Disordered" evidence="1">
    <location>
        <begin position="77"/>
        <end position="111"/>
    </location>
</feature>
<keyword evidence="3" id="KW-1185">Reference proteome</keyword>
<proteinExistence type="predicted"/>
<accession>A0A512C3T1</accession>
<comment type="caution">
    <text evidence="2">The sequence shown here is derived from an EMBL/GenBank/DDBJ whole genome shotgun (WGS) entry which is preliminary data.</text>
</comment>
<feature type="compositionally biased region" description="Basic and acidic residues" evidence="1">
    <location>
        <begin position="77"/>
        <end position="92"/>
    </location>
</feature>
<gene>
    <name evidence="2" type="ORF">MAE02_65620</name>
</gene>
<sequence>MPGIARQFEPQITRTGGAPSKYRFTARCSGCSKTDSYEASKLAGDELVKGYFKDRGWLLGRDRAYDLCPACLAKPREAQQPRAYNEARHQRSPEAANPLSRLSAPAEKRSQDTADILAPHLGKPEALAAEVFRPRQMQSPRPSAPHAPHQAGPTPPLSPEVEQALTGMAADIKSLRSTMELMAEQVSRLVALGGQQIEATARLAPLMIQSAEGISGSVREVVTAVQTLSPPPAVPLAQQPASASGDHNEQQQDVSSEPKPIQAPEALSKRIRRSGKAENPARKAVSAQVVVKSIPDAKRPDRFYTTIRLPRELWDRAGFGPEERIQIDWKKKTLSITRVVEGGVKPKSIGDAVVVLQSWQLGDLTFDPAKVTAGEGTLRLTFP</sequence>
<reference evidence="2 3" key="1">
    <citation type="submission" date="2019-07" db="EMBL/GenBank/DDBJ databases">
        <title>Whole genome shotgun sequence of Microvirga aerophila NBRC 106136.</title>
        <authorList>
            <person name="Hosoyama A."/>
            <person name="Uohara A."/>
            <person name="Ohji S."/>
            <person name="Ichikawa N."/>
        </authorList>
    </citation>
    <scope>NUCLEOTIDE SEQUENCE [LARGE SCALE GENOMIC DNA]</scope>
    <source>
        <strain evidence="2 3">NBRC 106136</strain>
    </source>
</reference>
<feature type="region of interest" description="Disordered" evidence="1">
    <location>
        <begin position="135"/>
        <end position="160"/>
    </location>
</feature>
<evidence type="ECO:0000313" key="3">
    <source>
        <dbReference type="Proteomes" id="UP000321085"/>
    </source>
</evidence>
<dbReference type="RefSeq" id="WP_147023226.1">
    <property type="nucleotide sequence ID" value="NZ_BJYU01000261.1"/>
</dbReference>
<dbReference type="AlphaFoldDB" id="A0A512C3T1"/>
<evidence type="ECO:0000256" key="1">
    <source>
        <dbReference type="SAM" id="MobiDB-lite"/>
    </source>
</evidence>
<feature type="region of interest" description="Disordered" evidence="1">
    <location>
        <begin position="230"/>
        <end position="282"/>
    </location>
</feature>
<name>A0A512C3T1_9HYPH</name>
<feature type="compositionally biased region" description="Low complexity" evidence="1">
    <location>
        <begin position="235"/>
        <end position="244"/>
    </location>
</feature>
<organism evidence="2 3">
    <name type="scientific">Microvirga aerophila</name>
    <dbReference type="NCBI Taxonomy" id="670291"/>
    <lineage>
        <taxon>Bacteria</taxon>
        <taxon>Pseudomonadati</taxon>
        <taxon>Pseudomonadota</taxon>
        <taxon>Alphaproteobacteria</taxon>
        <taxon>Hyphomicrobiales</taxon>
        <taxon>Methylobacteriaceae</taxon>
        <taxon>Microvirga</taxon>
    </lineage>
</organism>